<evidence type="ECO:0000313" key="2">
    <source>
        <dbReference type="Proteomes" id="UP000177610"/>
    </source>
</evidence>
<dbReference type="Proteomes" id="UP000177610">
    <property type="component" value="Unassembled WGS sequence"/>
</dbReference>
<dbReference type="AlphaFoldDB" id="A0A1F5N8L7"/>
<evidence type="ECO:0000313" key="1">
    <source>
        <dbReference type="EMBL" id="OGE73938.1"/>
    </source>
</evidence>
<proteinExistence type="predicted"/>
<organism evidence="1 2">
    <name type="scientific">Candidatus Doudnabacteria bacterium RIFCSPHIGHO2_01_FULL_41_86</name>
    <dbReference type="NCBI Taxonomy" id="1817821"/>
    <lineage>
        <taxon>Bacteria</taxon>
        <taxon>Candidatus Doudnaibacteriota</taxon>
    </lineage>
</organism>
<name>A0A1F5N8L7_9BACT</name>
<gene>
    <name evidence="1" type="ORF">A2717_00155</name>
</gene>
<protein>
    <submittedName>
        <fullName evidence="1">Uncharacterized protein</fullName>
    </submittedName>
</protein>
<comment type="caution">
    <text evidence="1">The sequence shown here is derived from an EMBL/GenBank/DDBJ whole genome shotgun (WGS) entry which is preliminary data.</text>
</comment>
<dbReference type="STRING" id="1817821.A2717_00155"/>
<sequence>MKRFYIKHVPKEQRFSPMSLSVHKADTGFYEMKAKYTPPFPKEIPTKGFPVLFVETNYFVFQFSSRYELKRCIEVLSQKHLPSLHEEMDSIRNQHWLNRLPASVKAWNHREKIVKYLEEVLEQVEKENIL</sequence>
<dbReference type="EMBL" id="MFEH01000003">
    <property type="protein sequence ID" value="OGE73938.1"/>
    <property type="molecule type" value="Genomic_DNA"/>
</dbReference>
<accession>A0A1F5N8L7</accession>
<reference evidence="1 2" key="1">
    <citation type="journal article" date="2016" name="Nat. Commun.">
        <title>Thousands of microbial genomes shed light on interconnected biogeochemical processes in an aquifer system.</title>
        <authorList>
            <person name="Anantharaman K."/>
            <person name="Brown C.T."/>
            <person name="Hug L.A."/>
            <person name="Sharon I."/>
            <person name="Castelle C.J."/>
            <person name="Probst A.J."/>
            <person name="Thomas B.C."/>
            <person name="Singh A."/>
            <person name="Wilkins M.J."/>
            <person name="Karaoz U."/>
            <person name="Brodie E.L."/>
            <person name="Williams K.H."/>
            <person name="Hubbard S.S."/>
            <person name="Banfield J.F."/>
        </authorList>
    </citation>
    <scope>NUCLEOTIDE SEQUENCE [LARGE SCALE GENOMIC DNA]</scope>
</reference>